<sequence>MSLEETCKTVLAEMKQLILEGKKHFVRRNRQGKNYLQQLLDMNLTSIDAAWECIVNDLNHTHYHSGPMHDHQDGPGSPLVVWVFKMEINGVIAYIKLKIETNGRGCVCLSFHEDEP</sequence>
<dbReference type="EMBL" id="BJOD01000016">
    <property type="protein sequence ID" value="GED25834.1"/>
    <property type="molecule type" value="Genomic_DNA"/>
</dbReference>
<dbReference type="Proteomes" id="UP000276178">
    <property type="component" value="Unassembled WGS sequence"/>
</dbReference>
<dbReference type="RefSeq" id="WP_005830775.1">
    <property type="nucleotide sequence ID" value="NZ_BJOD01000016.1"/>
</dbReference>
<comment type="caution">
    <text evidence="2">The sequence shown here is derived from an EMBL/GenBank/DDBJ whole genome shotgun (WGS) entry which is preliminary data.</text>
</comment>
<name>A0A3M8AUX1_9BACL</name>
<dbReference type="Proteomes" id="UP000317180">
    <property type="component" value="Unassembled WGS sequence"/>
</dbReference>
<dbReference type="InterPro" id="IPR038493">
    <property type="entry name" value="MqsR_sf"/>
</dbReference>
<keyword evidence="4" id="KW-1185">Reference proteome</keyword>
<dbReference type="Gene3D" id="3.30.2310.40">
    <property type="match status" value="1"/>
</dbReference>
<reference evidence="2 3" key="1">
    <citation type="submission" date="2018-10" db="EMBL/GenBank/DDBJ databases">
        <title>Phylogenomics of Brevibacillus.</title>
        <authorList>
            <person name="Dunlap C."/>
        </authorList>
    </citation>
    <scope>NUCLEOTIDE SEQUENCE [LARGE SCALE GENOMIC DNA]</scope>
    <source>
        <strain evidence="2 3">NRRL NRS 1219</strain>
    </source>
</reference>
<proteinExistence type="predicted"/>
<reference evidence="1 4" key="2">
    <citation type="submission" date="2019-06" db="EMBL/GenBank/DDBJ databases">
        <title>Whole genome shotgun sequence of Brevibacillus agri NBRC 15538.</title>
        <authorList>
            <person name="Hosoyama A."/>
            <person name="Uohara A."/>
            <person name="Ohji S."/>
            <person name="Ichikawa N."/>
        </authorList>
    </citation>
    <scope>NUCLEOTIDE SEQUENCE [LARGE SCALE GENOMIC DNA]</scope>
    <source>
        <strain evidence="1 4">NBRC 15538</strain>
    </source>
</reference>
<gene>
    <name evidence="1" type="ORF">BAG01nite_19360</name>
    <name evidence="2" type="ORF">EB820_12835</name>
</gene>
<dbReference type="GeneID" id="82813447"/>
<dbReference type="EMBL" id="RHHN01000037">
    <property type="protein sequence ID" value="RNB54962.1"/>
    <property type="molecule type" value="Genomic_DNA"/>
</dbReference>
<evidence type="ECO:0008006" key="5">
    <source>
        <dbReference type="Google" id="ProtNLM"/>
    </source>
</evidence>
<organism evidence="2 3">
    <name type="scientific">Brevibacillus agri</name>
    <dbReference type="NCBI Taxonomy" id="51101"/>
    <lineage>
        <taxon>Bacteria</taxon>
        <taxon>Bacillati</taxon>
        <taxon>Bacillota</taxon>
        <taxon>Bacilli</taxon>
        <taxon>Bacillales</taxon>
        <taxon>Paenibacillaceae</taxon>
        <taxon>Brevibacillus</taxon>
    </lineage>
</organism>
<evidence type="ECO:0000313" key="3">
    <source>
        <dbReference type="Proteomes" id="UP000276178"/>
    </source>
</evidence>
<evidence type="ECO:0000313" key="4">
    <source>
        <dbReference type="Proteomes" id="UP000317180"/>
    </source>
</evidence>
<dbReference type="AlphaFoldDB" id="A0A3M8AUX1"/>
<evidence type="ECO:0000313" key="1">
    <source>
        <dbReference type="EMBL" id="GED25834.1"/>
    </source>
</evidence>
<protein>
    <recommendedName>
        <fullName evidence="5">Type II toxin-antitoxin system MqsR family toxin</fullName>
    </recommendedName>
</protein>
<dbReference type="OrthoDB" id="2301807at2"/>
<evidence type="ECO:0000313" key="2">
    <source>
        <dbReference type="EMBL" id="RNB54962.1"/>
    </source>
</evidence>
<accession>A0A3M8AUX1</accession>